<evidence type="ECO:0000256" key="9">
    <source>
        <dbReference type="SAM" id="MobiDB-lite"/>
    </source>
</evidence>
<feature type="compositionally biased region" description="Polar residues" evidence="9">
    <location>
        <begin position="466"/>
        <end position="478"/>
    </location>
</feature>
<evidence type="ECO:0000313" key="12">
    <source>
        <dbReference type="Proteomes" id="UP000295164"/>
    </source>
</evidence>
<dbReference type="SUPFAM" id="SSF56037">
    <property type="entry name" value="PheT/TilS domain"/>
    <property type="match status" value="1"/>
</dbReference>
<feature type="binding site" evidence="8">
    <location>
        <begin position="28"/>
        <end position="33"/>
    </location>
    <ligand>
        <name>ATP</name>
        <dbReference type="ChEBI" id="CHEBI:30616"/>
    </ligand>
</feature>
<dbReference type="SUPFAM" id="SSF52402">
    <property type="entry name" value="Adenine nucleotide alpha hydrolases-like"/>
    <property type="match status" value="1"/>
</dbReference>
<keyword evidence="5 8" id="KW-0547">Nucleotide-binding</keyword>
<evidence type="ECO:0000256" key="8">
    <source>
        <dbReference type="HAMAP-Rule" id="MF_01161"/>
    </source>
</evidence>
<dbReference type="InterPro" id="IPR014729">
    <property type="entry name" value="Rossmann-like_a/b/a_fold"/>
</dbReference>
<feature type="domain" description="Lysidine-tRNA(Ile) synthetase C-terminal" evidence="10">
    <location>
        <begin position="376"/>
        <end position="448"/>
    </location>
</feature>
<accession>A0A4V2WMX3</accession>
<dbReference type="AlphaFoldDB" id="A0A4V2WMX3"/>
<evidence type="ECO:0000256" key="1">
    <source>
        <dbReference type="ARBA" id="ARBA00004496"/>
    </source>
</evidence>
<comment type="subcellular location">
    <subcellularLocation>
        <location evidence="1 8">Cytoplasm</location>
    </subcellularLocation>
</comment>
<keyword evidence="6 8" id="KW-0067">ATP-binding</keyword>
<dbReference type="Proteomes" id="UP000295164">
    <property type="component" value="Unassembled WGS sequence"/>
</dbReference>
<evidence type="ECO:0000256" key="4">
    <source>
        <dbReference type="ARBA" id="ARBA00022694"/>
    </source>
</evidence>
<name>A0A4V2WMX3_9BACT</name>
<dbReference type="Pfam" id="PF11734">
    <property type="entry name" value="TilS_C"/>
    <property type="match status" value="1"/>
</dbReference>
<dbReference type="PANTHER" id="PTHR43033">
    <property type="entry name" value="TRNA(ILE)-LYSIDINE SYNTHASE-RELATED"/>
    <property type="match status" value="1"/>
</dbReference>
<evidence type="ECO:0000256" key="7">
    <source>
        <dbReference type="ARBA" id="ARBA00048539"/>
    </source>
</evidence>
<dbReference type="OrthoDB" id="9807403at2"/>
<dbReference type="EMBL" id="SKFH01000007">
    <property type="protein sequence ID" value="TCZ73292.1"/>
    <property type="molecule type" value="Genomic_DNA"/>
</dbReference>
<evidence type="ECO:0000259" key="10">
    <source>
        <dbReference type="SMART" id="SM00977"/>
    </source>
</evidence>
<gene>
    <name evidence="8 11" type="primary">tilS</name>
    <name evidence="11" type="ORF">E0486_06365</name>
</gene>
<dbReference type="GO" id="GO:0005737">
    <property type="term" value="C:cytoplasm"/>
    <property type="evidence" value="ECO:0007669"/>
    <property type="project" value="UniProtKB-SubCell"/>
</dbReference>
<keyword evidence="12" id="KW-1185">Reference proteome</keyword>
<dbReference type="CDD" id="cd01992">
    <property type="entry name" value="TilS_N"/>
    <property type="match status" value="1"/>
</dbReference>
<sequence length="478" mass="54021">MHLSEAFLHHIDQLGWNLTQKRLLLAVSGGLDSVVLAHLCREAGYDFAIAHCNFQLRGAESDADAAFVRALAATLAVPYFEKSFDTNSYSVEKKISIQVAARELRYAWFEELLQQPWGAHARCTMDDSFLLTAHHLDDSIETLLLNFFKGTGVAGLTGIPVQNGRVLRPLLFAGRGQIRAWADARALSWREDSSNSDTKYTRNALRNEVLPLLEKLFPQVRQNLAHNLERFAGLEAVYRSSIDAQLKKLLEWHGSEARVPVRKLLQATPLDTVLYELARPFGFTPGQTNGLRRLLDSGPGRYIDSATHRALRYGVWLQVVPLQGRDNRLHLLERNESSVLLDEQVLSWEEWTAAPAVMPPDPAIALLDARDIRFPLVVRRWKEGDYFYPLGMRKKKKLARFFIDSKLPRHLRERVWVVESHKKIVWVAGLRIDDRFKVTPATRKVLQLRLAAVSPSDNASLPAGSSERSGTPPSGTRE</sequence>
<dbReference type="GO" id="GO:0006400">
    <property type="term" value="P:tRNA modification"/>
    <property type="evidence" value="ECO:0007669"/>
    <property type="project" value="UniProtKB-UniRule"/>
</dbReference>
<evidence type="ECO:0000256" key="2">
    <source>
        <dbReference type="ARBA" id="ARBA00022490"/>
    </source>
</evidence>
<dbReference type="NCBIfam" id="TIGR02432">
    <property type="entry name" value="lysidine_TilS_N"/>
    <property type="match status" value="1"/>
</dbReference>
<dbReference type="HAMAP" id="MF_01161">
    <property type="entry name" value="tRNA_Ile_lys_synt"/>
    <property type="match status" value="1"/>
</dbReference>
<dbReference type="InterPro" id="IPR011063">
    <property type="entry name" value="TilS/TtcA_N"/>
</dbReference>
<dbReference type="NCBIfam" id="TIGR02433">
    <property type="entry name" value="lysidine_TilS_C"/>
    <property type="match status" value="1"/>
</dbReference>
<keyword evidence="2 8" id="KW-0963">Cytoplasm</keyword>
<comment type="catalytic activity">
    <reaction evidence="7 8">
        <text>cytidine(34) in tRNA(Ile2) + L-lysine + ATP = lysidine(34) in tRNA(Ile2) + AMP + diphosphate + H(+)</text>
        <dbReference type="Rhea" id="RHEA:43744"/>
        <dbReference type="Rhea" id="RHEA-COMP:10625"/>
        <dbReference type="Rhea" id="RHEA-COMP:10670"/>
        <dbReference type="ChEBI" id="CHEBI:15378"/>
        <dbReference type="ChEBI" id="CHEBI:30616"/>
        <dbReference type="ChEBI" id="CHEBI:32551"/>
        <dbReference type="ChEBI" id="CHEBI:33019"/>
        <dbReference type="ChEBI" id="CHEBI:82748"/>
        <dbReference type="ChEBI" id="CHEBI:83665"/>
        <dbReference type="ChEBI" id="CHEBI:456215"/>
        <dbReference type="EC" id="6.3.4.19"/>
    </reaction>
</comment>
<keyword evidence="4 8" id="KW-0819">tRNA processing</keyword>
<evidence type="ECO:0000256" key="5">
    <source>
        <dbReference type="ARBA" id="ARBA00022741"/>
    </source>
</evidence>
<keyword evidence="3 8" id="KW-0436">Ligase</keyword>
<dbReference type="InterPro" id="IPR012796">
    <property type="entry name" value="Lysidine-tRNA-synth_C"/>
</dbReference>
<dbReference type="GO" id="GO:0005524">
    <property type="term" value="F:ATP binding"/>
    <property type="evidence" value="ECO:0007669"/>
    <property type="project" value="UniProtKB-UniRule"/>
</dbReference>
<dbReference type="GO" id="GO:0032267">
    <property type="term" value="F:tRNA(Ile)-lysidine synthase activity"/>
    <property type="evidence" value="ECO:0007669"/>
    <property type="project" value="UniProtKB-EC"/>
</dbReference>
<evidence type="ECO:0000313" key="11">
    <source>
        <dbReference type="EMBL" id="TCZ73292.1"/>
    </source>
</evidence>
<dbReference type="RefSeq" id="WP_131851311.1">
    <property type="nucleotide sequence ID" value="NZ_SKFH01000007.1"/>
</dbReference>
<reference evidence="11 12" key="1">
    <citation type="submission" date="2019-03" db="EMBL/GenBank/DDBJ databases">
        <authorList>
            <person name="Kim M.K.M."/>
        </authorList>
    </citation>
    <scope>NUCLEOTIDE SEQUENCE [LARGE SCALE GENOMIC DNA]</scope>
    <source>
        <strain evidence="11 12">17J68-15</strain>
    </source>
</reference>
<dbReference type="EC" id="6.3.4.19" evidence="8"/>
<dbReference type="SMART" id="SM00977">
    <property type="entry name" value="TilS_C"/>
    <property type="match status" value="1"/>
</dbReference>
<comment type="function">
    <text evidence="8">Ligates lysine onto the cytidine present at position 34 of the AUA codon-specific tRNA(Ile) that contains the anticodon CAU, in an ATP-dependent manner. Cytidine is converted to lysidine, thus changing the amino acid specificity of the tRNA from methionine to isoleucine.</text>
</comment>
<feature type="region of interest" description="Disordered" evidence="9">
    <location>
        <begin position="454"/>
        <end position="478"/>
    </location>
</feature>
<dbReference type="PANTHER" id="PTHR43033:SF1">
    <property type="entry name" value="TRNA(ILE)-LYSIDINE SYNTHASE-RELATED"/>
    <property type="match status" value="1"/>
</dbReference>
<evidence type="ECO:0000256" key="3">
    <source>
        <dbReference type="ARBA" id="ARBA00022598"/>
    </source>
</evidence>
<comment type="similarity">
    <text evidence="8">Belongs to the tRNA(Ile)-lysidine synthase family.</text>
</comment>
<protein>
    <recommendedName>
        <fullName evidence="8">tRNA(Ile)-lysidine synthase</fullName>
        <ecNumber evidence="8">6.3.4.19</ecNumber>
    </recommendedName>
    <alternativeName>
        <fullName evidence="8">tRNA(Ile)-2-lysyl-cytidine synthase</fullName>
    </alternativeName>
    <alternativeName>
        <fullName evidence="8">tRNA(Ile)-lysidine synthetase</fullName>
    </alternativeName>
</protein>
<dbReference type="Pfam" id="PF01171">
    <property type="entry name" value="ATP_bind_3"/>
    <property type="match status" value="1"/>
</dbReference>
<dbReference type="Gene3D" id="3.40.50.620">
    <property type="entry name" value="HUPs"/>
    <property type="match status" value="1"/>
</dbReference>
<comment type="domain">
    <text evidence="8">The N-terminal region contains the highly conserved SGGXDS motif, predicted to be a P-loop motif involved in ATP binding.</text>
</comment>
<evidence type="ECO:0000256" key="6">
    <source>
        <dbReference type="ARBA" id="ARBA00022840"/>
    </source>
</evidence>
<dbReference type="InterPro" id="IPR012795">
    <property type="entry name" value="tRNA_Ile_lys_synt_N"/>
</dbReference>
<proteinExistence type="inferred from homology"/>
<comment type="caution">
    <text evidence="11">The sequence shown here is derived from an EMBL/GenBank/DDBJ whole genome shotgun (WGS) entry which is preliminary data.</text>
</comment>
<dbReference type="InterPro" id="IPR012094">
    <property type="entry name" value="tRNA_Ile_lys_synt"/>
</dbReference>
<organism evidence="11 12">
    <name type="scientific">Flaviaesturariibacter aridisoli</name>
    <dbReference type="NCBI Taxonomy" id="2545761"/>
    <lineage>
        <taxon>Bacteria</taxon>
        <taxon>Pseudomonadati</taxon>
        <taxon>Bacteroidota</taxon>
        <taxon>Chitinophagia</taxon>
        <taxon>Chitinophagales</taxon>
        <taxon>Chitinophagaceae</taxon>
        <taxon>Flaviaestuariibacter</taxon>
    </lineage>
</organism>